<protein>
    <submittedName>
        <fullName evidence="1">Uncharacterized protein</fullName>
    </submittedName>
</protein>
<proteinExistence type="predicted"/>
<reference evidence="1 2" key="1">
    <citation type="submission" date="2019-03" db="EMBL/GenBank/DDBJ databases">
        <title>The genome sequence of a newly discovered highly antifungal drug resistant Aspergillus species, Aspergillus tanneri NIH 1004.</title>
        <authorList>
            <person name="Mounaud S."/>
            <person name="Singh I."/>
            <person name="Joardar V."/>
            <person name="Pakala S."/>
            <person name="Pakala S."/>
            <person name="Venepally P."/>
            <person name="Hoover J."/>
            <person name="Nierman W."/>
            <person name="Chung J."/>
            <person name="Losada L."/>
        </authorList>
    </citation>
    <scope>NUCLEOTIDE SEQUENCE [LARGE SCALE GENOMIC DNA]</scope>
    <source>
        <strain evidence="1 2">NIH1004</strain>
    </source>
</reference>
<gene>
    <name evidence="1" type="ORF">EYZ11_013526</name>
</gene>
<evidence type="ECO:0000313" key="2">
    <source>
        <dbReference type="Proteomes" id="UP000308092"/>
    </source>
</evidence>
<dbReference type="EMBL" id="SOSA01001592">
    <property type="protein sequence ID" value="THC87028.1"/>
    <property type="molecule type" value="Genomic_DNA"/>
</dbReference>
<dbReference type="Proteomes" id="UP000308092">
    <property type="component" value="Unassembled WGS sequence"/>
</dbReference>
<name>A0A4S3IZN5_9EURO</name>
<accession>A0A4S3IZN5</accession>
<keyword evidence="2" id="KW-1185">Reference proteome</keyword>
<sequence length="99" mass="11518">MQMRTIRIGLRHFLFKIKQVDSDRELIRHLDTIEGLRGRVQDYDAVISNPQAIRYIAEFMHQTGLLQQFLFAKLSEEDEEAPDTNTLLEGLVLDEEDDG</sequence>
<dbReference type="AlphaFoldDB" id="A0A4S3IZN5"/>
<evidence type="ECO:0000313" key="1">
    <source>
        <dbReference type="EMBL" id="THC87028.1"/>
    </source>
</evidence>
<organism evidence="1 2">
    <name type="scientific">Aspergillus tanneri</name>
    <dbReference type="NCBI Taxonomy" id="1220188"/>
    <lineage>
        <taxon>Eukaryota</taxon>
        <taxon>Fungi</taxon>
        <taxon>Dikarya</taxon>
        <taxon>Ascomycota</taxon>
        <taxon>Pezizomycotina</taxon>
        <taxon>Eurotiomycetes</taxon>
        <taxon>Eurotiomycetidae</taxon>
        <taxon>Eurotiales</taxon>
        <taxon>Aspergillaceae</taxon>
        <taxon>Aspergillus</taxon>
        <taxon>Aspergillus subgen. Circumdati</taxon>
    </lineage>
</organism>
<dbReference type="VEuPathDB" id="FungiDB:EYZ11_013526"/>
<comment type="caution">
    <text evidence="1">The sequence shown here is derived from an EMBL/GenBank/DDBJ whole genome shotgun (WGS) entry which is preliminary data.</text>
</comment>